<organism evidence="3 4">
    <name type="scientific">Armatimonas rosea</name>
    <dbReference type="NCBI Taxonomy" id="685828"/>
    <lineage>
        <taxon>Bacteria</taxon>
        <taxon>Bacillati</taxon>
        <taxon>Armatimonadota</taxon>
        <taxon>Armatimonadia</taxon>
        <taxon>Armatimonadales</taxon>
        <taxon>Armatimonadaceae</taxon>
        <taxon>Armatimonas</taxon>
    </lineage>
</organism>
<dbReference type="Gene3D" id="3.50.80.20">
    <property type="entry name" value="D-Ala-D-Ala carboxypeptidase C, peptidase S13"/>
    <property type="match status" value="1"/>
</dbReference>
<reference evidence="3 4" key="1">
    <citation type="submission" date="2020-08" db="EMBL/GenBank/DDBJ databases">
        <title>Genomic Encyclopedia of Type Strains, Phase IV (KMG-IV): sequencing the most valuable type-strain genomes for metagenomic binning, comparative biology and taxonomic classification.</title>
        <authorList>
            <person name="Goeker M."/>
        </authorList>
    </citation>
    <scope>NUCLEOTIDE SEQUENCE [LARGE SCALE GENOMIC DNA]</scope>
    <source>
        <strain evidence="3 4">DSM 23562</strain>
    </source>
</reference>
<keyword evidence="3" id="KW-0645">Protease</keyword>
<dbReference type="RefSeq" id="WP_184203487.1">
    <property type="nucleotide sequence ID" value="NZ_JACHGW010000006.1"/>
</dbReference>
<dbReference type="GO" id="GO:0004185">
    <property type="term" value="F:serine-type carboxypeptidase activity"/>
    <property type="evidence" value="ECO:0007669"/>
    <property type="project" value="InterPro"/>
</dbReference>
<dbReference type="PANTHER" id="PTHR30023:SF0">
    <property type="entry name" value="PENICILLIN-SENSITIVE CARBOXYPEPTIDASE A"/>
    <property type="match status" value="1"/>
</dbReference>
<dbReference type="GO" id="GO:0000270">
    <property type="term" value="P:peptidoglycan metabolic process"/>
    <property type="evidence" value="ECO:0007669"/>
    <property type="project" value="TreeGrafter"/>
</dbReference>
<dbReference type="PANTHER" id="PTHR30023">
    <property type="entry name" value="D-ALANYL-D-ALANINE CARBOXYPEPTIDASE"/>
    <property type="match status" value="1"/>
</dbReference>
<evidence type="ECO:0000256" key="2">
    <source>
        <dbReference type="ARBA" id="ARBA00022801"/>
    </source>
</evidence>
<evidence type="ECO:0000256" key="1">
    <source>
        <dbReference type="ARBA" id="ARBA00006096"/>
    </source>
</evidence>
<keyword evidence="4" id="KW-1185">Reference proteome</keyword>
<dbReference type="SUPFAM" id="SSF56601">
    <property type="entry name" value="beta-lactamase/transpeptidase-like"/>
    <property type="match status" value="1"/>
</dbReference>
<dbReference type="AlphaFoldDB" id="A0A7W9SWA7"/>
<dbReference type="EMBL" id="JACHGW010000006">
    <property type="protein sequence ID" value="MBB6053394.1"/>
    <property type="molecule type" value="Genomic_DNA"/>
</dbReference>
<dbReference type="InterPro" id="IPR012338">
    <property type="entry name" value="Beta-lactam/transpept-like"/>
</dbReference>
<accession>A0A7W9SWA7</accession>
<dbReference type="GO" id="GO:0006508">
    <property type="term" value="P:proteolysis"/>
    <property type="evidence" value="ECO:0007669"/>
    <property type="project" value="InterPro"/>
</dbReference>
<comment type="caution">
    <text evidence="3">The sequence shown here is derived from an EMBL/GenBank/DDBJ whole genome shotgun (WGS) entry which is preliminary data.</text>
</comment>
<dbReference type="NCBIfam" id="TIGR00666">
    <property type="entry name" value="PBP4"/>
    <property type="match status" value="1"/>
</dbReference>
<dbReference type="PRINTS" id="PR00922">
    <property type="entry name" value="DADACBPTASE3"/>
</dbReference>
<dbReference type="Proteomes" id="UP000520814">
    <property type="component" value="Unassembled WGS sequence"/>
</dbReference>
<comment type="similarity">
    <text evidence="1">Belongs to the peptidase S13 family.</text>
</comment>
<proteinExistence type="inferred from homology"/>
<dbReference type="InterPro" id="IPR000667">
    <property type="entry name" value="Peptidase_S13"/>
</dbReference>
<name>A0A7W9SWA7_ARMRO</name>
<sequence>MLAPLLCLATLVPLQAPAPIAARLERTLAAPSLKPATVGVRVVSLDSGKLLFERNSDKSLMPASNMKIVTCSATLALLGPSFSYTTGVYASGDDLILKGSGDPSLDFARLKTLAAAVKAAGVTELKGRLLYDASVFDTDVLGEGWQWDDEEFYYSAQVSGLSCDENVALVIVKPGAVGEAPTVEASPYFTVENKATTSDGKEQALSVSRKRGLNTLVITGTLGAKAEPKRTAITVEDPAPFAAFRFAEALRAAGVTVSESVVLAPGKTPDGAMPVASSVSKPLSQLAADFMKPSDNLFGECFLKTLGAIKGKKGSTSEGARVVREWLKSRNIPLAGFYQADGSGLSRMNLVTAQLLMGILRDRAGDANFRAALPIGGVDGTLKSRFKNTPAANNVRAKTGTLTGASSLSGYVTTKAGERLAFSILMNHYDREGGSSVARSLQDALVITLLDLPARR</sequence>
<keyword evidence="2" id="KW-0378">Hydrolase</keyword>
<protein>
    <submittedName>
        <fullName evidence="3">PBP4 family serine-type D-alanyl-D-alanine carboxypeptidase</fullName>
    </submittedName>
</protein>
<evidence type="ECO:0000313" key="4">
    <source>
        <dbReference type="Proteomes" id="UP000520814"/>
    </source>
</evidence>
<dbReference type="Pfam" id="PF02113">
    <property type="entry name" value="Peptidase_S13"/>
    <property type="match status" value="1"/>
</dbReference>
<keyword evidence="3" id="KW-0121">Carboxypeptidase</keyword>
<dbReference type="Gene3D" id="3.40.710.10">
    <property type="entry name" value="DD-peptidase/beta-lactamase superfamily"/>
    <property type="match status" value="2"/>
</dbReference>
<evidence type="ECO:0000313" key="3">
    <source>
        <dbReference type="EMBL" id="MBB6053394.1"/>
    </source>
</evidence>
<gene>
    <name evidence="3" type="ORF">HNQ39_005228</name>
</gene>